<dbReference type="AlphaFoldDB" id="A0A5B7GMJ6"/>
<name>A0A5B7GMJ6_PORTR</name>
<dbReference type="EMBL" id="VSRR010018400">
    <property type="protein sequence ID" value="MPC61311.1"/>
    <property type="molecule type" value="Genomic_DNA"/>
</dbReference>
<evidence type="ECO:0000313" key="2">
    <source>
        <dbReference type="Proteomes" id="UP000324222"/>
    </source>
</evidence>
<protein>
    <submittedName>
        <fullName evidence="1">Uncharacterized protein</fullName>
    </submittedName>
</protein>
<accession>A0A5B7GMJ6</accession>
<keyword evidence="2" id="KW-1185">Reference proteome</keyword>
<dbReference type="Proteomes" id="UP000324222">
    <property type="component" value="Unassembled WGS sequence"/>
</dbReference>
<comment type="caution">
    <text evidence="1">The sequence shown here is derived from an EMBL/GenBank/DDBJ whole genome shotgun (WGS) entry which is preliminary data.</text>
</comment>
<gene>
    <name evidence="1" type="ORF">E2C01_055381</name>
</gene>
<sequence length="101" mass="11896">MADHRCDNVIIIVRCSPLGPVGTSDHEAILTRILFRRTKDESSTRTLWQWEDTNWEQLRRCLEKTNWASLSQGDVDQQVERLTEVLLGAQERWVLHKQHED</sequence>
<evidence type="ECO:0000313" key="1">
    <source>
        <dbReference type="EMBL" id="MPC61311.1"/>
    </source>
</evidence>
<reference evidence="1 2" key="1">
    <citation type="submission" date="2019-05" db="EMBL/GenBank/DDBJ databases">
        <title>Another draft genome of Portunus trituberculatus and its Hox gene families provides insights of decapod evolution.</title>
        <authorList>
            <person name="Jeong J.-H."/>
            <person name="Song I."/>
            <person name="Kim S."/>
            <person name="Choi T."/>
            <person name="Kim D."/>
            <person name="Ryu S."/>
            <person name="Kim W."/>
        </authorList>
    </citation>
    <scope>NUCLEOTIDE SEQUENCE [LARGE SCALE GENOMIC DNA]</scope>
    <source>
        <tissue evidence="1">Muscle</tissue>
    </source>
</reference>
<organism evidence="1 2">
    <name type="scientific">Portunus trituberculatus</name>
    <name type="common">Swimming crab</name>
    <name type="synonym">Neptunus trituberculatus</name>
    <dbReference type="NCBI Taxonomy" id="210409"/>
    <lineage>
        <taxon>Eukaryota</taxon>
        <taxon>Metazoa</taxon>
        <taxon>Ecdysozoa</taxon>
        <taxon>Arthropoda</taxon>
        <taxon>Crustacea</taxon>
        <taxon>Multicrustacea</taxon>
        <taxon>Malacostraca</taxon>
        <taxon>Eumalacostraca</taxon>
        <taxon>Eucarida</taxon>
        <taxon>Decapoda</taxon>
        <taxon>Pleocyemata</taxon>
        <taxon>Brachyura</taxon>
        <taxon>Eubrachyura</taxon>
        <taxon>Portunoidea</taxon>
        <taxon>Portunidae</taxon>
        <taxon>Portuninae</taxon>
        <taxon>Portunus</taxon>
    </lineage>
</organism>
<proteinExistence type="predicted"/>